<dbReference type="InterPro" id="IPR046341">
    <property type="entry name" value="SET_dom_sf"/>
</dbReference>
<evidence type="ECO:0000313" key="5">
    <source>
        <dbReference type="EMBL" id="KAK9867446.1"/>
    </source>
</evidence>
<dbReference type="SUPFAM" id="SSF82199">
    <property type="entry name" value="SET domain"/>
    <property type="match status" value="1"/>
</dbReference>
<dbReference type="Gene3D" id="3.90.1410.10">
    <property type="entry name" value="set domain protein methyltransferase, domain 1"/>
    <property type="match status" value="1"/>
</dbReference>
<keyword evidence="2" id="KW-0808">Transferase</keyword>
<name>A0AAW1TC97_9CHLO</name>
<dbReference type="Proteomes" id="UP001485043">
    <property type="component" value="Unassembled WGS sequence"/>
</dbReference>
<dbReference type="Gene3D" id="3.90.1420.10">
    <property type="entry name" value="Rubisco LSMT, substrate-binding domain"/>
    <property type="match status" value="1"/>
</dbReference>
<keyword evidence="1" id="KW-0489">Methyltransferase</keyword>
<sequence length="504" mass="56753">MDLKVARCSSRLLDGRDFQIACKPWTGQCKRQKQICHSKSHTSNHHSSHAAPSTSLSSELDTGTKLFKWLQVEGMPEQRVSIQAHERLGQSLDLTVADRDLSPGDVALRIPDHLVITLARVFGDESEAEQLVAGKHSELACLALYLMYEKKQGRNSYWYEFIAELDKQRGRGQMGARSPLIWDEGQAERLLAGSPVLQLIHERAKAVEKEYAELDTIWFMAASLFKDYPYDVPSETFSLPLFRQAFAAVQASTVHLQGVQKARRFALVPLGPPLLSYSSTSKAMLTWNREEQEVQLKADRPYKRGEPVYAWCGPQPNSALLLNYGIVDEDNPYDKLSMTVTIPHQDPLFQQKRAILQSHGLATMQKFEFLRHKGIPPMLLPYLRLSYTSDPDMLHRPGFFNAGPSSDYSEKLALAQLTEYLQQRLSKYCTTISEDNAVVTDPSAGPREKVAARLLRIEKTILNDVLDEVEQLPGAPEHLLASRRGSNMLAGLSEWVHQQAVKLS</sequence>
<evidence type="ECO:0000259" key="4">
    <source>
        <dbReference type="Pfam" id="PF09273"/>
    </source>
</evidence>
<proteinExistence type="predicted"/>
<dbReference type="InterPro" id="IPR036464">
    <property type="entry name" value="Rubisco_LSMT_subst-bd_sf"/>
</dbReference>
<dbReference type="InterPro" id="IPR050600">
    <property type="entry name" value="SETD3_SETD6_MTase"/>
</dbReference>
<evidence type="ECO:0000256" key="1">
    <source>
        <dbReference type="ARBA" id="ARBA00022603"/>
    </source>
</evidence>
<dbReference type="Pfam" id="PF09273">
    <property type="entry name" value="Rubis-subs-bind"/>
    <property type="match status" value="1"/>
</dbReference>
<evidence type="ECO:0000313" key="6">
    <source>
        <dbReference type="Proteomes" id="UP001485043"/>
    </source>
</evidence>
<dbReference type="AlphaFoldDB" id="A0AAW1TC97"/>
<dbReference type="PANTHER" id="PTHR13271:SF9">
    <property type="entry name" value="RUBISCO METHYLTRANSFERASE FAMILY PROTEIN"/>
    <property type="match status" value="1"/>
</dbReference>
<dbReference type="PANTHER" id="PTHR13271">
    <property type="entry name" value="UNCHARACTERIZED PUTATIVE METHYLTRANSFERASE"/>
    <property type="match status" value="1"/>
</dbReference>
<evidence type="ECO:0000256" key="2">
    <source>
        <dbReference type="ARBA" id="ARBA00022679"/>
    </source>
</evidence>
<dbReference type="GO" id="GO:0032259">
    <property type="term" value="P:methylation"/>
    <property type="evidence" value="ECO:0007669"/>
    <property type="project" value="UniProtKB-KW"/>
</dbReference>
<organism evidence="5 6">
    <name type="scientific">Apatococcus fuscideae</name>
    <dbReference type="NCBI Taxonomy" id="2026836"/>
    <lineage>
        <taxon>Eukaryota</taxon>
        <taxon>Viridiplantae</taxon>
        <taxon>Chlorophyta</taxon>
        <taxon>core chlorophytes</taxon>
        <taxon>Trebouxiophyceae</taxon>
        <taxon>Chlorellales</taxon>
        <taxon>Chlorellaceae</taxon>
        <taxon>Apatococcus</taxon>
    </lineage>
</organism>
<dbReference type="EMBL" id="JALJOV010000087">
    <property type="protein sequence ID" value="KAK9867446.1"/>
    <property type="molecule type" value="Genomic_DNA"/>
</dbReference>
<gene>
    <name evidence="5" type="ORF">WJX84_011823</name>
</gene>
<dbReference type="GO" id="GO:0016279">
    <property type="term" value="F:protein-lysine N-methyltransferase activity"/>
    <property type="evidence" value="ECO:0007669"/>
    <property type="project" value="TreeGrafter"/>
</dbReference>
<reference evidence="5 6" key="1">
    <citation type="journal article" date="2024" name="Nat. Commun.">
        <title>Phylogenomics reveals the evolutionary origins of lichenization in chlorophyte algae.</title>
        <authorList>
            <person name="Puginier C."/>
            <person name="Libourel C."/>
            <person name="Otte J."/>
            <person name="Skaloud P."/>
            <person name="Haon M."/>
            <person name="Grisel S."/>
            <person name="Petersen M."/>
            <person name="Berrin J.G."/>
            <person name="Delaux P.M."/>
            <person name="Dal Grande F."/>
            <person name="Keller J."/>
        </authorList>
    </citation>
    <scope>NUCLEOTIDE SEQUENCE [LARGE SCALE GENOMIC DNA]</scope>
    <source>
        <strain evidence="5 6">SAG 2523</strain>
    </source>
</reference>
<dbReference type="InterPro" id="IPR015353">
    <property type="entry name" value="Rubisco_LSMT_subst-bd"/>
</dbReference>
<dbReference type="SUPFAM" id="SSF81822">
    <property type="entry name" value="RuBisCo LSMT C-terminal, substrate-binding domain"/>
    <property type="match status" value="1"/>
</dbReference>
<keyword evidence="3" id="KW-0949">S-adenosyl-L-methionine</keyword>
<protein>
    <recommendedName>
        <fullName evidence="4">Rubisco LSMT substrate-binding domain-containing protein</fullName>
    </recommendedName>
</protein>
<comment type="caution">
    <text evidence="5">The sequence shown here is derived from an EMBL/GenBank/DDBJ whole genome shotgun (WGS) entry which is preliminary data.</text>
</comment>
<keyword evidence="6" id="KW-1185">Reference proteome</keyword>
<feature type="domain" description="Rubisco LSMT substrate-binding" evidence="4">
    <location>
        <begin position="345"/>
        <end position="462"/>
    </location>
</feature>
<evidence type="ECO:0000256" key="3">
    <source>
        <dbReference type="ARBA" id="ARBA00022691"/>
    </source>
</evidence>
<accession>A0AAW1TC97</accession>